<proteinExistence type="predicted"/>
<feature type="non-terminal residue" evidence="1">
    <location>
        <position position="61"/>
    </location>
</feature>
<reference evidence="1 2" key="1">
    <citation type="submission" date="2020-10" db="EMBL/GenBank/DDBJ databases">
        <title>Nocardioides sp. isolated from sludge.</title>
        <authorList>
            <person name="Zhang X."/>
        </authorList>
    </citation>
    <scope>NUCLEOTIDE SEQUENCE [LARGE SCALE GENOMIC DNA]</scope>
    <source>
        <strain evidence="1 2">Y6</strain>
    </source>
</reference>
<comment type="caution">
    <text evidence="1">The sequence shown here is derived from an EMBL/GenBank/DDBJ whole genome shotgun (WGS) entry which is preliminary data.</text>
</comment>
<dbReference type="PANTHER" id="PTHR46461">
    <property type="entry name" value="KELCH DOMAIN-CONTAINING PROTEIN 3"/>
    <property type="match status" value="1"/>
</dbReference>
<gene>
    <name evidence="1" type="ORF">IEQ44_16645</name>
</gene>
<dbReference type="InterPro" id="IPR006652">
    <property type="entry name" value="Kelch_1"/>
</dbReference>
<keyword evidence="2" id="KW-1185">Reference proteome</keyword>
<protein>
    <submittedName>
        <fullName evidence="1">Uncharacterized protein</fullName>
    </submittedName>
</protein>
<evidence type="ECO:0000313" key="1">
    <source>
        <dbReference type="EMBL" id="MBE7326258.1"/>
    </source>
</evidence>
<sequence>MRAGHSACVLGKVMYVYGGYNLTGWTNDIYELDTSTMIWSFINTRGAPSRRPRRLRKATFV</sequence>
<dbReference type="InterPro" id="IPR052637">
    <property type="entry name" value="KLHDC3-like"/>
</dbReference>
<accession>A0ABR9RXF0</accession>
<dbReference type="Pfam" id="PF01344">
    <property type="entry name" value="Kelch_1"/>
    <property type="match status" value="1"/>
</dbReference>
<organism evidence="1 2">
    <name type="scientific">Nocardioides malaquae</name>
    <dbReference type="NCBI Taxonomy" id="2773426"/>
    <lineage>
        <taxon>Bacteria</taxon>
        <taxon>Bacillati</taxon>
        <taxon>Actinomycetota</taxon>
        <taxon>Actinomycetes</taxon>
        <taxon>Propionibacteriales</taxon>
        <taxon>Nocardioidaceae</taxon>
        <taxon>Nocardioides</taxon>
    </lineage>
</organism>
<evidence type="ECO:0000313" key="2">
    <source>
        <dbReference type="Proteomes" id="UP000756387"/>
    </source>
</evidence>
<dbReference type="Proteomes" id="UP000756387">
    <property type="component" value="Unassembled WGS sequence"/>
</dbReference>
<dbReference type="Gene3D" id="2.120.10.80">
    <property type="entry name" value="Kelch-type beta propeller"/>
    <property type="match status" value="1"/>
</dbReference>
<name>A0ABR9RXF0_9ACTN</name>
<dbReference type="InterPro" id="IPR015915">
    <property type="entry name" value="Kelch-typ_b-propeller"/>
</dbReference>
<dbReference type="EMBL" id="JADCSA010001424">
    <property type="protein sequence ID" value="MBE7326258.1"/>
    <property type="molecule type" value="Genomic_DNA"/>
</dbReference>
<dbReference type="PANTHER" id="PTHR46461:SF1">
    <property type="entry name" value="KELCH DOMAIN-CONTAINING PROTEIN 3"/>
    <property type="match status" value="1"/>
</dbReference>
<dbReference type="SUPFAM" id="SSF117281">
    <property type="entry name" value="Kelch motif"/>
    <property type="match status" value="1"/>
</dbReference>